<evidence type="ECO:0000256" key="2">
    <source>
        <dbReference type="ARBA" id="ARBA00022737"/>
    </source>
</evidence>
<evidence type="ECO:0000256" key="1">
    <source>
        <dbReference type="ARBA" id="ARBA00022441"/>
    </source>
</evidence>
<dbReference type="EMBL" id="CAJZBQ010000035">
    <property type="protein sequence ID" value="CAG9323945.1"/>
    <property type="molecule type" value="Genomic_DNA"/>
</dbReference>
<reference evidence="3" key="1">
    <citation type="submission" date="2021-09" db="EMBL/GenBank/DDBJ databases">
        <authorList>
            <consortium name="AG Swart"/>
            <person name="Singh M."/>
            <person name="Singh A."/>
            <person name="Seah K."/>
            <person name="Emmerich C."/>
        </authorList>
    </citation>
    <scope>NUCLEOTIDE SEQUENCE</scope>
    <source>
        <strain evidence="3">ATCC30299</strain>
    </source>
</reference>
<protein>
    <recommendedName>
        <fullName evidence="5">Kelch repeat-containing protein</fullName>
    </recommendedName>
</protein>
<dbReference type="Proteomes" id="UP001162131">
    <property type="component" value="Unassembled WGS sequence"/>
</dbReference>
<gene>
    <name evidence="3" type="ORF">BSTOLATCC_MIC34975</name>
</gene>
<sequence length="242" mass="27662">MTEAHKPLPLIEEEKSIFHSISDIPLYACTISTDSKEFLVYNIEDNKICAKIPNPVSFDMTTKGLLCKLNGSQLFYFGGRIQRKKTSGTCLLIDIKAQSVEILPSGRPRFFANPVYFENFVYIFGGSGGPNWDQAASDKFSLRKKKWKRIADLPIPTAQTSTVLFERKILIAGHKLGSILKYDHYKNSYKSLLEISPTSWKILFIFKERCYAVTNDLQCYVSEIKNWKIWNYHGIIDGIILS</sequence>
<evidence type="ECO:0000313" key="4">
    <source>
        <dbReference type="Proteomes" id="UP001162131"/>
    </source>
</evidence>
<dbReference type="InterPro" id="IPR051746">
    <property type="entry name" value="Kelch_domain_containing_8"/>
</dbReference>
<dbReference type="PANTHER" id="PTHR46260">
    <property type="entry name" value="RING-TYPE DOMAIN-CONTAINING PROTEIN"/>
    <property type="match status" value="1"/>
</dbReference>
<accession>A0AAU9JKC4</accession>
<dbReference type="AlphaFoldDB" id="A0AAU9JKC4"/>
<evidence type="ECO:0000313" key="3">
    <source>
        <dbReference type="EMBL" id="CAG9323945.1"/>
    </source>
</evidence>
<keyword evidence="4" id="KW-1185">Reference proteome</keyword>
<evidence type="ECO:0008006" key="5">
    <source>
        <dbReference type="Google" id="ProtNLM"/>
    </source>
</evidence>
<keyword evidence="2" id="KW-0677">Repeat</keyword>
<proteinExistence type="predicted"/>
<dbReference type="InterPro" id="IPR015915">
    <property type="entry name" value="Kelch-typ_b-propeller"/>
</dbReference>
<dbReference type="Gene3D" id="2.120.10.80">
    <property type="entry name" value="Kelch-type beta propeller"/>
    <property type="match status" value="1"/>
</dbReference>
<organism evidence="3 4">
    <name type="scientific">Blepharisma stoltei</name>
    <dbReference type="NCBI Taxonomy" id="1481888"/>
    <lineage>
        <taxon>Eukaryota</taxon>
        <taxon>Sar</taxon>
        <taxon>Alveolata</taxon>
        <taxon>Ciliophora</taxon>
        <taxon>Postciliodesmatophora</taxon>
        <taxon>Heterotrichea</taxon>
        <taxon>Heterotrichida</taxon>
        <taxon>Blepharismidae</taxon>
        <taxon>Blepharisma</taxon>
    </lineage>
</organism>
<keyword evidence="1" id="KW-0880">Kelch repeat</keyword>
<name>A0AAU9JKC4_9CILI</name>
<dbReference type="PANTHER" id="PTHR46260:SF3">
    <property type="entry name" value="RING-TYPE DOMAIN-CONTAINING PROTEIN"/>
    <property type="match status" value="1"/>
</dbReference>
<comment type="caution">
    <text evidence="3">The sequence shown here is derived from an EMBL/GenBank/DDBJ whole genome shotgun (WGS) entry which is preliminary data.</text>
</comment>
<dbReference type="SUPFAM" id="SSF117281">
    <property type="entry name" value="Kelch motif"/>
    <property type="match status" value="1"/>
</dbReference>